<dbReference type="Proteomes" id="UP000192601">
    <property type="component" value="Unassembled WGS sequence"/>
</dbReference>
<accession>A0A1X0KG06</accession>
<gene>
    <name evidence="2" type="ORF">BST44_10940</name>
</gene>
<name>A0A1X0KG06_MYCSC</name>
<dbReference type="EMBL" id="MVIJ01000013">
    <property type="protein sequence ID" value="ORB74126.1"/>
    <property type="molecule type" value="Genomic_DNA"/>
</dbReference>
<sequence length="152" mass="17001">MVAAVFTEFMINTVTTVVVALLGVHIIAKFFFFTLPYTRRRRALDASYGDRPSATSTSDWVLLVFTVLLCALLLWRGVEAVSFLGGLWIGATLIQLYFHRFHEPVPAERAAPPPTSPLKEMSYAIQSSPWRAWPQIAVLAVLVAWSLTLLIH</sequence>
<reference evidence="2 3" key="1">
    <citation type="submission" date="2017-02" db="EMBL/GenBank/DDBJ databases">
        <title>The new phylogeny of genus Mycobacterium.</title>
        <authorList>
            <person name="Tortoli E."/>
            <person name="Trovato A."/>
            <person name="Cirillo D.M."/>
        </authorList>
    </citation>
    <scope>NUCLEOTIDE SEQUENCE [LARGE SCALE GENOMIC DNA]</scope>
    <source>
        <strain evidence="2 3">DSM 43992</strain>
    </source>
</reference>
<keyword evidence="1" id="KW-0812">Transmembrane</keyword>
<evidence type="ECO:0000313" key="2">
    <source>
        <dbReference type="EMBL" id="ORB74126.1"/>
    </source>
</evidence>
<protein>
    <submittedName>
        <fullName evidence="2">Uncharacterized protein</fullName>
    </submittedName>
</protein>
<feature type="transmembrane region" description="Helical" evidence="1">
    <location>
        <begin position="132"/>
        <end position="151"/>
    </location>
</feature>
<keyword evidence="3" id="KW-1185">Reference proteome</keyword>
<dbReference type="AlphaFoldDB" id="A0A1X0KG06"/>
<organism evidence="2 3">
    <name type="scientific">Mycobacterium scrofulaceum</name>
    <dbReference type="NCBI Taxonomy" id="1783"/>
    <lineage>
        <taxon>Bacteria</taxon>
        <taxon>Bacillati</taxon>
        <taxon>Actinomycetota</taxon>
        <taxon>Actinomycetes</taxon>
        <taxon>Mycobacteriales</taxon>
        <taxon>Mycobacteriaceae</taxon>
        <taxon>Mycobacterium</taxon>
    </lineage>
</organism>
<evidence type="ECO:0000313" key="3">
    <source>
        <dbReference type="Proteomes" id="UP000192601"/>
    </source>
</evidence>
<evidence type="ECO:0000256" key="1">
    <source>
        <dbReference type="SAM" id="Phobius"/>
    </source>
</evidence>
<feature type="transmembrane region" description="Helical" evidence="1">
    <location>
        <begin position="12"/>
        <end position="37"/>
    </location>
</feature>
<feature type="transmembrane region" description="Helical" evidence="1">
    <location>
        <begin position="57"/>
        <end position="75"/>
    </location>
</feature>
<proteinExistence type="predicted"/>
<keyword evidence="1" id="KW-1133">Transmembrane helix</keyword>
<comment type="caution">
    <text evidence="2">The sequence shown here is derived from an EMBL/GenBank/DDBJ whole genome shotgun (WGS) entry which is preliminary data.</text>
</comment>
<keyword evidence="1" id="KW-0472">Membrane</keyword>